<proteinExistence type="predicted"/>
<evidence type="ECO:0000313" key="2">
    <source>
        <dbReference type="Proteomes" id="UP001515480"/>
    </source>
</evidence>
<dbReference type="AlphaFoldDB" id="A0AB34JZJ0"/>
<keyword evidence="2" id="KW-1185">Reference proteome</keyword>
<sequence length="205" mass="22799">MVKDSAPFRLRPVAITAIRANFVVKYTKNRTNNVLNGLVACELIQAFPREKGAHTRGSAPARSNGDMAFEDHCAWVRSLRESYDSLYDSRAGDSVRVNNADAERSGRLSVGSMRGDAGMDLAGEFDRVVDLDEYDEPVYRGGTLNFSPDLELEVGHEPPVYRSFGDLDFEDELAPVAMEPDSLDRGWLATMPPLIHRQAGRMFDD</sequence>
<organism evidence="1 2">
    <name type="scientific">Prymnesium parvum</name>
    <name type="common">Toxic golden alga</name>
    <dbReference type="NCBI Taxonomy" id="97485"/>
    <lineage>
        <taxon>Eukaryota</taxon>
        <taxon>Haptista</taxon>
        <taxon>Haptophyta</taxon>
        <taxon>Prymnesiophyceae</taxon>
        <taxon>Prymnesiales</taxon>
        <taxon>Prymnesiaceae</taxon>
        <taxon>Prymnesium</taxon>
    </lineage>
</organism>
<comment type="caution">
    <text evidence="1">The sequence shown here is derived from an EMBL/GenBank/DDBJ whole genome shotgun (WGS) entry which is preliminary data.</text>
</comment>
<gene>
    <name evidence="1" type="ORF">AB1Y20_015031</name>
</gene>
<reference evidence="1 2" key="1">
    <citation type="journal article" date="2024" name="Science">
        <title>Giant polyketide synthase enzymes in the biosynthesis of giant marine polyether toxins.</title>
        <authorList>
            <person name="Fallon T.R."/>
            <person name="Shende V.V."/>
            <person name="Wierzbicki I.H."/>
            <person name="Pendleton A.L."/>
            <person name="Watervoot N.F."/>
            <person name="Auber R.P."/>
            <person name="Gonzalez D.J."/>
            <person name="Wisecaver J.H."/>
            <person name="Moore B.S."/>
        </authorList>
    </citation>
    <scope>NUCLEOTIDE SEQUENCE [LARGE SCALE GENOMIC DNA]</scope>
    <source>
        <strain evidence="1 2">12B1</strain>
    </source>
</reference>
<accession>A0AB34JZJ0</accession>
<protein>
    <submittedName>
        <fullName evidence="1">Uncharacterized protein</fullName>
    </submittedName>
</protein>
<name>A0AB34JZJ0_PRYPA</name>
<evidence type="ECO:0000313" key="1">
    <source>
        <dbReference type="EMBL" id="KAL1526316.1"/>
    </source>
</evidence>
<dbReference type="Proteomes" id="UP001515480">
    <property type="component" value="Unassembled WGS sequence"/>
</dbReference>
<dbReference type="EMBL" id="JBGBPQ010000003">
    <property type="protein sequence ID" value="KAL1526316.1"/>
    <property type="molecule type" value="Genomic_DNA"/>
</dbReference>